<dbReference type="KEGG" id="bsed:DN745_02510"/>
<evidence type="ECO:0000313" key="1">
    <source>
        <dbReference type="EMBL" id="AWV88270.1"/>
    </source>
</evidence>
<organism evidence="1 2">
    <name type="scientific">Bradymonas sediminis</name>
    <dbReference type="NCBI Taxonomy" id="1548548"/>
    <lineage>
        <taxon>Bacteria</taxon>
        <taxon>Deltaproteobacteria</taxon>
        <taxon>Bradymonadales</taxon>
        <taxon>Bradymonadaceae</taxon>
        <taxon>Bradymonas</taxon>
    </lineage>
</organism>
<evidence type="ECO:0000313" key="2">
    <source>
        <dbReference type="Proteomes" id="UP000249799"/>
    </source>
</evidence>
<name>A0A2Z4FH92_9DELT</name>
<dbReference type="AlphaFoldDB" id="A0A2Z4FH92"/>
<reference evidence="1 2" key="1">
    <citation type="submission" date="2018-06" db="EMBL/GenBank/DDBJ databases">
        <title>Lujinxingia sediminis gen. nov. sp. nov., a new facultative anaerobic member of the class Deltaproteobacteria, and proposal of Lujinxingaceae fam. nov.</title>
        <authorList>
            <person name="Guo L.-Y."/>
            <person name="Li C.-M."/>
            <person name="Wang S."/>
            <person name="Du Z.-J."/>
        </authorList>
    </citation>
    <scope>NUCLEOTIDE SEQUENCE [LARGE SCALE GENOMIC DNA]</scope>
    <source>
        <strain evidence="1 2">FA350</strain>
    </source>
</reference>
<proteinExistence type="predicted"/>
<accession>A0A2Z4FH92</accession>
<protein>
    <submittedName>
        <fullName evidence="1">Uncharacterized protein</fullName>
    </submittedName>
</protein>
<dbReference type="OrthoDB" id="5484235at2"/>
<gene>
    <name evidence="1" type="ORF">DN745_02510</name>
</gene>
<keyword evidence="2" id="KW-1185">Reference proteome</keyword>
<dbReference type="EMBL" id="CP030032">
    <property type="protein sequence ID" value="AWV88270.1"/>
    <property type="molecule type" value="Genomic_DNA"/>
</dbReference>
<dbReference type="RefSeq" id="WP_111331870.1">
    <property type="nucleotide sequence ID" value="NZ_CP030032.1"/>
</dbReference>
<sequence length="512" mass="56625">MPDLEFKAKNQGQTPRLGRALVIGAVILASLAGAGQRAEAAQFRVQSISIGRSAQYFRADRSVFAPRVFTQGMSLWGYDLLDDKTGSLNLHVSMRYTNDFSLDYAERHHPYFDRSWNELTLDLAYLDWRPYRALRLRLGRQWSGGALGTRDFDGVLLRFSPRIAPATRAEFEGYAGRDIQSAYSQWFDPEHFDVQGLPIDPQLSLVGDSGAHLIAGASAGLKWGRDGAVALSWRRRWSEGVTSEALQSVSDSTRVVGSERVGVAGSASVHPRLVTSAWGVYNAPMRDVDRAGLQLAWRIPALESSLSAGLEHQRPWFDSSSIFNLFGPRAHQQAFATYQHRAPGLDTDFQARAWGRYYPGSNGLNRGGDLRYAVDDIRERAVGVSLRHLTRLRVWERKLTWSTMTSWQASLDRGSDQWMGQVQLRMPVWGDDLFVSARGLLLAATQDADRGAESGFIRLLPGAIGFASTGVIGLDLPVGNLGTLSASTVTSGGNIYPIDTSIYASFRVEHWP</sequence>
<dbReference type="Proteomes" id="UP000249799">
    <property type="component" value="Chromosome"/>
</dbReference>